<name>A0ABQ4LTC8_9BACL</name>
<keyword evidence="2" id="KW-1185">Reference proteome</keyword>
<sequence>MKVGASAMNTNADTLVTMLRMAFSFENWDNLILLADELLDKVYGPYREDSDQPKPVMERPLVYYLGYSNLMKGVAYQKKKLYKEAMECIDQYRDLSLFSDGSKSNANIIEDFSFLAKANSYTLEISSGNTDSIEEYASFIHQYPSETLPGLVTILECANKHDLDVDTIVNPLLEYIKKMNHRDLNPTDRSYYLSILYLISIYHLKKSNYKEAIHYTIKSLIFADNIEDHRHFKKSVALFEVFRSHATRQQRDTYAAVLKNYLTLAIEHEDGFSLDNGRHGSA</sequence>
<evidence type="ECO:0000313" key="1">
    <source>
        <dbReference type="EMBL" id="GIO66403.1"/>
    </source>
</evidence>
<protein>
    <recommendedName>
        <fullName evidence="3">DNA-binding protein</fullName>
    </recommendedName>
</protein>
<gene>
    <name evidence="1" type="ORF">J21TS3_12240</name>
</gene>
<accession>A0ABQ4LTC8</accession>
<reference evidence="1 2" key="1">
    <citation type="submission" date="2021-03" db="EMBL/GenBank/DDBJ databases">
        <title>Antimicrobial resistance genes in bacteria isolated from Japanese honey, and their potential for conferring macrolide and lincosamide resistance in the American foulbrood pathogen Paenibacillus larvae.</title>
        <authorList>
            <person name="Okamoto M."/>
            <person name="Kumagai M."/>
            <person name="Kanamori H."/>
            <person name="Takamatsu D."/>
        </authorList>
    </citation>
    <scope>NUCLEOTIDE SEQUENCE [LARGE SCALE GENOMIC DNA]</scope>
    <source>
        <strain evidence="1 2">J21TS3</strain>
    </source>
</reference>
<proteinExistence type="predicted"/>
<evidence type="ECO:0008006" key="3">
    <source>
        <dbReference type="Google" id="ProtNLM"/>
    </source>
</evidence>
<evidence type="ECO:0000313" key="2">
    <source>
        <dbReference type="Proteomes" id="UP000680638"/>
    </source>
</evidence>
<dbReference type="EMBL" id="BORW01000004">
    <property type="protein sequence ID" value="GIO66403.1"/>
    <property type="molecule type" value="Genomic_DNA"/>
</dbReference>
<organism evidence="1 2">
    <name type="scientific">Paenibacillus cookii</name>
    <dbReference type="NCBI Taxonomy" id="157839"/>
    <lineage>
        <taxon>Bacteria</taxon>
        <taxon>Bacillati</taxon>
        <taxon>Bacillota</taxon>
        <taxon>Bacilli</taxon>
        <taxon>Bacillales</taxon>
        <taxon>Paenibacillaceae</taxon>
        <taxon>Paenibacillus</taxon>
    </lineage>
</organism>
<dbReference type="Proteomes" id="UP000680638">
    <property type="component" value="Unassembled WGS sequence"/>
</dbReference>
<comment type="caution">
    <text evidence="1">The sequence shown here is derived from an EMBL/GenBank/DDBJ whole genome shotgun (WGS) entry which is preliminary data.</text>
</comment>